<dbReference type="EMBL" id="QPJM01000006">
    <property type="protein sequence ID" value="RCW83068.1"/>
    <property type="molecule type" value="Genomic_DNA"/>
</dbReference>
<dbReference type="Gene3D" id="3.40.50.1110">
    <property type="entry name" value="SGNH hydrolase"/>
    <property type="match status" value="1"/>
</dbReference>
<dbReference type="InterPro" id="IPR001087">
    <property type="entry name" value="GDSL"/>
</dbReference>
<dbReference type="Proteomes" id="UP000253324">
    <property type="component" value="Unassembled WGS sequence"/>
</dbReference>
<feature type="signal peptide" evidence="1">
    <location>
        <begin position="1"/>
        <end position="22"/>
    </location>
</feature>
<feature type="chain" id="PRO_5016579983" evidence="1">
    <location>
        <begin position="23"/>
        <end position="381"/>
    </location>
</feature>
<evidence type="ECO:0000256" key="1">
    <source>
        <dbReference type="SAM" id="SignalP"/>
    </source>
</evidence>
<keyword evidence="3" id="KW-1185">Reference proteome</keyword>
<organism evidence="2 3">
    <name type="scientific">Phyllobacterium bourgognense</name>
    <dbReference type="NCBI Taxonomy" id="314236"/>
    <lineage>
        <taxon>Bacteria</taxon>
        <taxon>Pseudomonadati</taxon>
        <taxon>Pseudomonadota</taxon>
        <taxon>Alphaproteobacteria</taxon>
        <taxon>Hyphomicrobiales</taxon>
        <taxon>Phyllobacteriaceae</taxon>
        <taxon>Phyllobacterium</taxon>
    </lineage>
</organism>
<evidence type="ECO:0000313" key="2">
    <source>
        <dbReference type="EMBL" id="RCW83068.1"/>
    </source>
</evidence>
<dbReference type="SUPFAM" id="SSF52266">
    <property type="entry name" value="SGNH hydrolase"/>
    <property type="match status" value="1"/>
</dbReference>
<dbReference type="InterPro" id="IPR036514">
    <property type="entry name" value="SGNH_hydro_sf"/>
</dbReference>
<dbReference type="AlphaFoldDB" id="A0A368YU19"/>
<keyword evidence="1" id="KW-0732">Signal</keyword>
<dbReference type="GO" id="GO:0016788">
    <property type="term" value="F:hydrolase activity, acting on ester bonds"/>
    <property type="evidence" value="ECO:0007669"/>
    <property type="project" value="InterPro"/>
</dbReference>
<dbReference type="OrthoDB" id="5292073at2"/>
<dbReference type="Pfam" id="PF00657">
    <property type="entry name" value="Lipase_GDSL"/>
    <property type="match status" value="1"/>
</dbReference>
<accession>A0A368YU19</accession>
<sequence length="381" mass="41138">MQKSILSTLMVCLSLLSFDAEAHEIKRVISFGDSYTDVSNGGPGSLDYPSKYQTIDSFKAAAYYPLPYALLEALGPAGTDNMLGYGTSAASINKFGGRVQFASQVNSAILIKFAKNDLVLVNIGINDADVLCNRAIDKQKCEKSGIEAADAAAVQVKKLIDNGAKTIIFAAFSSTHHVHHWFGENAPQGDAFAAAYFDELKKSLAPLTSSGAVIHLVDIAQFYDRVRLNPELYGFDYYDQPCAPKTPPCTLAEGGASWNKIEYKFGADQDWRVKHVLANLLHPSTGGLNVLAKYMADLVNYPDKVPPADILIGNAGSLNQSLEVKGTVIFHQEKDGAFEKLSGTGTLVKTGPGALTIKHGDFFKGPRQRLEGKLSVLVDRV</sequence>
<reference evidence="2 3" key="1">
    <citation type="submission" date="2018-07" db="EMBL/GenBank/DDBJ databases">
        <title>Genomic Encyclopedia of Type Strains, Phase III (KMG-III): the genomes of soil and plant-associated and newly described type strains.</title>
        <authorList>
            <person name="Whitman W."/>
        </authorList>
    </citation>
    <scope>NUCLEOTIDE SEQUENCE [LARGE SCALE GENOMIC DNA]</scope>
    <source>
        <strain evidence="2 3">31-25a</strain>
    </source>
</reference>
<comment type="caution">
    <text evidence="2">The sequence shown here is derived from an EMBL/GenBank/DDBJ whole genome shotgun (WGS) entry which is preliminary data.</text>
</comment>
<gene>
    <name evidence="2" type="ORF">C7476_106101</name>
</gene>
<proteinExistence type="predicted"/>
<evidence type="ECO:0000313" key="3">
    <source>
        <dbReference type="Proteomes" id="UP000253324"/>
    </source>
</evidence>
<name>A0A368YU19_9HYPH</name>
<protein>
    <submittedName>
        <fullName evidence="2">Phospholipase/lecithinase/hemolysin</fullName>
    </submittedName>
</protein>
<dbReference type="RefSeq" id="WP_147274649.1">
    <property type="nucleotide sequence ID" value="NZ_QPJM01000006.1"/>
</dbReference>